<gene>
    <name evidence="1" type="ORF">AQUCO_00200640v1</name>
</gene>
<keyword evidence="2" id="KW-1185">Reference proteome</keyword>
<proteinExistence type="predicted"/>
<evidence type="ECO:0000313" key="2">
    <source>
        <dbReference type="Proteomes" id="UP000230069"/>
    </source>
</evidence>
<organism evidence="1 2">
    <name type="scientific">Aquilegia coerulea</name>
    <name type="common">Rocky mountain columbine</name>
    <dbReference type="NCBI Taxonomy" id="218851"/>
    <lineage>
        <taxon>Eukaryota</taxon>
        <taxon>Viridiplantae</taxon>
        <taxon>Streptophyta</taxon>
        <taxon>Embryophyta</taxon>
        <taxon>Tracheophyta</taxon>
        <taxon>Spermatophyta</taxon>
        <taxon>Magnoliopsida</taxon>
        <taxon>Ranunculales</taxon>
        <taxon>Ranunculaceae</taxon>
        <taxon>Thalictroideae</taxon>
        <taxon>Aquilegia</taxon>
    </lineage>
</organism>
<accession>A0A2G5F457</accession>
<name>A0A2G5F457_AQUCA</name>
<protein>
    <submittedName>
        <fullName evidence="1">Uncharacterized protein</fullName>
    </submittedName>
</protein>
<dbReference type="Proteomes" id="UP000230069">
    <property type="component" value="Unassembled WGS sequence"/>
</dbReference>
<reference evidence="1 2" key="1">
    <citation type="submission" date="2017-09" db="EMBL/GenBank/DDBJ databases">
        <title>WGS assembly of Aquilegia coerulea Goldsmith.</title>
        <authorList>
            <person name="Hodges S."/>
            <person name="Kramer E."/>
            <person name="Nordborg M."/>
            <person name="Tomkins J."/>
            <person name="Borevitz J."/>
            <person name="Derieg N."/>
            <person name="Yan J."/>
            <person name="Mihaltcheva S."/>
            <person name="Hayes R.D."/>
            <person name="Rokhsar D."/>
        </authorList>
    </citation>
    <scope>NUCLEOTIDE SEQUENCE [LARGE SCALE GENOMIC DNA]</scope>
    <source>
        <strain evidence="2">cv. Goldsmith</strain>
    </source>
</reference>
<evidence type="ECO:0000313" key="1">
    <source>
        <dbReference type="EMBL" id="PIA62742.1"/>
    </source>
</evidence>
<dbReference type="EMBL" id="KZ305019">
    <property type="protein sequence ID" value="PIA62742.1"/>
    <property type="molecule type" value="Genomic_DNA"/>
</dbReference>
<sequence length="86" mass="10187">MTKSCCDNLYLEQISIKWPILRNWIFCQVLNHWRPASNQARSDPWPWCYETSSSNIIAAWLFSQTQMLVQIRVIELCDTISPVLKR</sequence>
<dbReference type="InParanoid" id="A0A2G5F457"/>
<dbReference type="AlphaFoldDB" id="A0A2G5F457"/>